<dbReference type="AlphaFoldDB" id="A0AAN8VJV8"/>
<keyword evidence="2" id="KW-0677">Repeat</keyword>
<dbReference type="InterPro" id="IPR001680">
    <property type="entry name" value="WD40_rpt"/>
</dbReference>
<evidence type="ECO:0000256" key="1">
    <source>
        <dbReference type="ARBA" id="ARBA00022574"/>
    </source>
</evidence>
<name>A0AAN8VJV8_9MAGN</name>
<organism evidence="4 5">
    <name type="scientific">Dillenia turbinata</name>
    <dbReference type="NCBI Taxonomy" id="194707"/>
    <lineage>
        <taxon>Eukaryota</taxon>
        <taxon>Viridiplantae</taxon>
        <taxon>Streptophyta</taxon>
        <taxon>Embryophyta</taxon>
        <taxon>Tracheophyta</taxon>
        <taxon>Spermatophyta</taxon>
        <taxon>Magnoliopsida</taxon>
        <taxon>eudicotyledons</taxon>
        <taxon>Gunneridae</taxon>
        <taxon>Pentapetalae</taxon>
        <taxon>Dilleniales</taxon>
        <taxon>Dilleniaceae</taxon>
        <taxon>Dillenia</taxon>
    </lineage>
</organism>
<gene>
    <name evidence="4" type="ORF">RJ641_033473</name>
</gene>
<dbReference type="InterPro" id="IPR033010">
    <property type="entry name" value="Cdc20/Fizzy"/>
</dbReference>
<feature type="repeat" description="WD" evidence="3">
    <location>
        <begin position="29"/>
        <end position="54"/>
    </location>
</feature>
<proteinExistence type="predicted"/>
<dbReference type="PROSITE" id="PS50082">
    <property type="entry name" value="WD_REPEATS_2"/>
    <property type="match status" value="1"/>
</dbReference>
<keyword evidence="1 3" id="KW-0853">WD repeat</keyword>
<dbReference type="GO" id="GO:1905786">
    <property type="term" value="P:positive regulation of anaphase-promoting complex-dependent catabolic process"/>
    <property type="evidence" value="ECO:0007669"/>
    <property type="project" value="TreeGrafter"/>
</dbReference>
<dbReference type="GO" id="GO:0005680">
    <property type="term" value="C:anaphase-promoting complex"/>
    <property type="evidence" value="ECO:0007669"/>
    <property type="project" value="TreeGrafter"/>
</dbReference>
<comment type="caution">
    <text evidence="4">The sequence shown here is derived from an EMBL/GenBank/DDBJ whole genome shotgun (WGS) entry which is preliminary data.</text>
</comment>
<accession>A0AAN8VJV8</accession>
<evidence type="ECO:0000313" key="5">
    <source>
        <dbReference type="Proteomes" id="UP001370490"/>
    </source>
</evidence>
<evidence type="ECO:0000256" key="2">
    <source>
        <dbReference type="ARBA" id="ARBA00022737"/>
    </source>
</evidence>
<dbReference type="PANTHER" id="PTHR19918:SF43">
    <property type="entry name" value="CELL DIVISION CYCLE 20.2, COFACTOR OF APC COMPLEX-LIKE ISOFORM X2"/>
    <property type="match status" value="1"/>
</dbReference>
<evidence type="ECO:0000313" key="4">
    <source>
        <dbReference type="EMBL" id="KAK6936443.1"/>
    </source>
</evidence>
<keyword evidence="5" id="KW-1185">Reference proteome</keyword>
<reference evidence="4 5" key="1">
    <citation type="submission" date="2023-12" db="EMBL/GenBank/DDBJ databases">
        <title>A high-quality genome assembly for Dillenia turbinata (Dilleniales).</title>
        <authorList>
            <person name="Chanderbali A."/>
        </authorList>
    </citation>
    <scope>NUCLEOTIDE SEQUENCE [LARGE SCALE GENOMIC DNA]</scope>
    <source>
        <strain evidence="4">LSX21</strain>
        <tissue evidence="4">Leaf</tissue>
    </source>
</reference>
<dbReference type="GO" id="GO:1990757">
    <property type="term" value="F:ubiquitin ligase activator activity"/>
    <property type="evidence" value="ECO:0007669"/>
    <property type="project" value="TreeGrafter"/>
</dbReference>
<dbReference type="PANTHER" id="PTHR19918">
    <property type="entry name" value="CELL DIVISION CYCLE 20 CDC20 FIZZY -RELATED"/>
    <property type="match status" value="1"/>
</dbReference>
<dbReference type="InterPro" id="IPR015943">
    <property type="entry name" value="WD40/YVTN_repeat-like_dom_sf"/>
</dbReference>
<dbReference type="Proteomes" id="UP001370490">
    <property type="component" value="Unassembled WGS sequence"/>
</dbReference>
<dbReference type="SUPFAM" id="SSF50978">
    <property type="entry name" value="WD40 repeat-like"/>
    <property type="match status" value="1"/>
</dbReference>
<dbReference type="GO" id="GO:0010997">
    <property type="term" value="F:anaphase-promoting complex binding"/>
    <property type="evidence" value="ECO:0007669"/>
    <property type="project" value="InterPro"/>
</dbReference>
<evidence type="ECO:0000256" key="3">
    <source>
        <dbReference type="PROSITE-ProRule" id="PRU00221"/>
    </source>
</evidence>
<dbReference type="Pfam" id="PF00400">
    <property type="entry name" value="WD40"/>
    <property type="match status" value="1"/>
</dbReference>
<dbReference type="EMBL" id="JBAMMX010000007">
    <property type="protein sequence ID" value="KAK6936443.1"/>
    <property type="molecule type" value="Genomic_DNA"/>
</dbReference>
<dbReference type="InterPro" id="IPR036322">
    <property type="entry name" value="WD40_repeat_dom_sf"/>
</dbReference>
<dbReference type="Gene3D" id="2.130.10.10">
    <property type="entry name" value="YVTN repeat-like/Quinoprotein amine dehydrogenase"/>
    <property type="match status" value="1"/>
</dbReference>
<dbReference type="GO" id="GO:0031145">
    <property type="term" value="P:anaphase-promoting complex-dependent catabolic process"/>
    <property type="evidence" value="ECO:0007669"/>
    <property type="project" value="TreeGrafter"/>
</dbReference>
<protein>
    <submittedName>
        <fullName evidence="4">WD40 repeat</fullName>
    </submittedName>
</protein>
<sequence>MGTVAWKDHTLTSGSHDKTILNHDDIHEICGLKWLNTGDILASGGNDNLVCIWDALKMSSSLKAFAWCPYQFEVLASGGVTSDGCIKIWNIQRRTCINSIDTKAQASYCALFKVCGLGWNKHCEEILGSHGFSTAEHQNGPRLWRYLSMSTVGEFMRHSSRLLHLSQACQNRLKIWFNCNKLRQMKPCASGSYLAHRPLMAQGFQIWTTNCL</sequence>
<dbReference type="SMART" id="SM00320">
    <property type="entry name" value="WD40"/>
    <property type="match status" value="2"/>
</dbReference>